<organism evidence="3 4">
    <name type="scientific">Mesonia ostreae</name>
    <dbReference type="NCBI Taxonomy" id="861110"/>
    <lineage>
        <taxon>Bacteria</taxon>
        <taxon>Pseudomonadati</taxon>
        <taxon>Bacteroidota</taxon>
        <taxon>Flavobacteriia</taxon>
        <taxon>Flavobacteriales</taxon>
        <taxon>Flavobacteriaceae</taxon>
        <taxon>Mesonia</taxon>
    </lineage>
</organism>
<dbReference type="InterPro" id="IPR010982">
    <property type="entry name" value="Lambda_DNA-bd_dom_sf"/>
</dbReference>
<comment type="caution">
    <text evidence="3">The sequence shown here is derived from an EMBL/GenBank/DDBJ whole genome shotgun (WGS) entry which is preliminary data.</text>
</comment>
<evidence type="ECO:0000256" key="1">
    <source>
        <dbReference type="ARBA" id="ARBA00023125"/>
    </source>
</evidence>
<dbReference type="PROSITE" id="PS50943">
    <property type="entry name" value="HTH_CROC1"/>
    <property type="match status" value="1"/>
</dbReference>
<evidence type="ECO:0000313" key="4">
    <source>
        <dbReference type="Proteomes" id="UP001182991"/>
    </source>
</evidence>
<dbReference type="CDD" id="cd00093">
    <property type="entry name" value="HTH_XRE"/>
    <property type="match status" value="1"/>
</dbReference>
<dbReference type="RefSeq" id="WP_311401835.1">
    <property type="nucleotide sequence ID" value="NZ_JAVRBG010000008.1"/>
</dbReference>
<evidence type="ECO:0000259" key="2">
    <source>
        <dbReference type="PROSITE" id="PS50943"/>
    </source>
</evidence>
<sequence>MSVASNIKRLREEKGLLQKEVAAEVDLGVSHYSKIENGQREASVDLLDKLSKFYGITIDDIVHMGDDIPTDIVLEDKTTSEQMRLISELDEKDKSIVFGMIETMLTKKKFKDFFTKNVAML</sequence>
<dbReference type="PANTHER" id="PTHR46558:SF4">
    <property type="entry name" value="DNA-BIDING PHAGE PROTEIN"/>
    <property type="match status" value="1"/>
</dbReference>
<dbReference type="PANTHER" id="PTHR46558">
    <property type="entry name" value="TRACRIPTIONAL REGULATORY PROTEIN-RELATED-RELATED"/>
    <property type="match status" value="1"/>
</dbReference>
<proteinExistence type="predicted"/>
<accession>A0ABU2KJK7</accession>
<dbReference type="InterPro" id="IPR001387">
    <property type="entry name" value="Cro/C1-type_HTH"/>
</dbReference>
<dbReference type="SMART" id="SM00530">
    <property type="entry name" value="HTH_XRE"/>
    <property type="match status" value="1"/>
</dbReference>
<keyword evidence="4" id="KW-1185">Reference proteome</keyword>
<dbReference type="EMBL" id="JAVRBG010000008">
    <property type="protein sequence ID" value="MDT0294906.1"/>
    <property type="molecule type" value="Genomic_DNA"/>
</dbReference>
<evidence type="ECO:0000313" key="3">
    <source>
        <dbReference type="EMBL" id="MDT0294906.1"/>
    </source>
</evidence>
<dbReference type="SUPFAM" id="SSF47413">
    <property type="entry name" value="lambda repressor-like DNA-binding domains"/>
    <property type="match status" value="1"/>
</dbReference>
<protein>
    <submittedName>
        <fullName evidence="3">Helix-turn-helix transcriptional regulator</fullName>
    </submittedName>
</protein>
<feature type="domain" description="HTH cro/C1-type" evidence="2">
    <location>
        <begin position="7"/>
        <end position="61"/>
    </location>
</feature>
<reference evidence="4" key="1">
    <citation type="submission" date="2023-07" db="EMBL/GenBank/DDBJ databases">
        <title>Isolating and identifying novel microbial strains from the Mariana Trench.</title>
        <authorList>
            <person name="Fu H."/>
        </authorList>
    </citation>
    <scope>NUCLEOTIDE SEQUENCE [LARGE SCALE GENOMIC DNA]</scope>
    <source>
        <strain evidence="4">T-y2</strain>
    </source>
</reference>
<gene>
    <name evidence="3" type="ORF">RLT85_09690</name>
</gene>
<name>A0ABU2KJK7_9FLAO</name>
<dbReference type="Gene3D" id="1.10.260.40">
    <property type="entry name" value="lambda repressor-like DNA-binding domains"/>
    <property type="match status" value="1"/>
</dbReference>
<dbReference type="Pfam" id="PF01381">
    <property type="entry name" value="HTH_3"/>
    <property type="match status" value="1"/>
</dbReference>
<dbReference type="Proteomes" id="UP001182991">
    <property type="component" value="Unassembled WGS sequence"/>
</dbReference>
<keyword evidence="1" id="KW-0238">DNA-binding</keyword>